<keyword evidence="2" id="KW-1185">Reference proteome</keyword>
<gene>
    <name evidence="1" type="ORF">ANN_03483</name>
</gene>
<evidence type="ECO:0000313" key="1">
    <source>
        <dbReference type="EMBL" id="KAJ4451999.1"/>
    </source>
</evidence>
<dbReference type="PROSITE" id="PS51257">
    <property type="entry name" value="PROKAR_LIPOPROTEIN"/>
    <property type="match status" value="1"/>
</dbReference>
<dbReference type="Proteomes" id="UP001148838">
    <property type="component" value="Unassembled WGS sequence"/>
</dbReference>
<accession>A0ABQ8U3D3</accession>
<name>A0ABQ8U3D3_PERAM</name>
<proteinExistence type="predicted"/>
<sequence>MMISSKIVHRQVAIPVLPVQWSLYGCVMHVNSTADFMHNVKSELCNPRETAVAWKCCYLFMLRVVLRDVRLGLTRRLGDDRHGERSDRISTLQEDKGFLIDLSGGSNRRNEVLTISERKMGSSDFPSSQIFPSSFFITLQFCIA</sequence>
<organism evidence="1 2">
    <name type="scientific">Periplaneta americana</name>
    <name type="common">American cockroach</name>
    <name type="synonym">Blatta americana</name>
    <dbReference type="NCBI Taxonomy" id="6978"/>
    <lineage>
        <taxon>Eukaryota</taxon>
        <taxon>Metazoa</taxon>
        <taxon>Ecdysozoa</taxon>
        <taxon>Arthropoda</taxon>
        <taxon>Hexapoda</taxon>
        <taxon>Insecta</taxon>
        <taxon>Pterygota</taxon>
        <taxon>Neoptera</taxon>
        <taxon>Polyneoptera</taxon>
        <taxon>Dictyoptera</taxon>
        <taxon>Blattodea</taxon>
        <taxon>Blattoidea</taxon>
        <taxon>Blattidae</taxon>
        <taxon>Blattinae</taxon>
        <taxon>Periplaneta</taxon>
    </lineage>
</organism>
<dbReference type="EMBL" id="JAJSOF020000001">
    <property type="protein sequence ID" value="KAJ4451999.1"/>
    <property type="molecule type" value="Genomic_DNA"/>
</dbReference>
<protein>
    <submittedName>
        <fullName evidence="1">Uncharacterized protein</fullName>
    </submittedName>
</protein>
<evidence type="ECO:0000313" key="2">
    <source>
        <dbReference type="Proteomes" id="UP001148838"/>
    </source>
</evidence>
<comment type="caution">
    <text evidence="1">The sequence shown here is derived from an EMBL/GenBank/DDBJ whole genome shotgun (WGS) entry which is preliminary data.</text>
</comment>
<reference evidence="1 2" key="1">
    <citation type="journal article" date="2022" name="Allergy">
        <title>Genome assembly and annotation of Periplaneta americana reveal a comprehensive cockroach allergen profile.</title>
        <authorList>
            <person name="Wang L."/>
            <person name="Xiong Q."/>
            <person name="Saelim N."/>
            <person name="Wang L."/>
            <person name="Nong W."/>
            <person name="Wan A.T."/>
            <person name="Shi M."/>
            <person name="Liu X."/>
            <person name="Cao Q."/>
            <person name="Hui J.H.L."/>
            <person name="Sookrung N."/>
            <person name="Leung T.F."/>
            <person name="Tungtrongchitr A."/>
            <person name="Tsui S.K.W."/>
        </authorList>
    </citation>
    <scope>NUCLEOTIDE SEQUENCE [LARGE SCALE GENOMIC DNA]</scope>
    <source>
        <strain evidence="1">PWHHKU_190912</strain>
    </source>
</reference>